<accession>A0ABS7JKS2</accession>
<sequence>MQIYTISSIDSINHFLVLPLLQVCEPTNSIFPFLSFTKIESALLTAPTFTKNKSSKAML</sequence>
<dbReference type="Proteomes" id="UP000700059">
    <property type="component" value="Unassembled WGS sequence"/>
</dbReference>
<gene>
    <name evidence="1" type="ORF">K4G57_00615</name>
</gene>
<proteinExistence type="predicted"/>
<evidence type="ECO:0000313" key="2">
    <source>
        <dbReference type="Proteomes" id="UP000700059"/>
    </source>
</evidence>
<dbReference type="EMBL" id="JAIGYQ010000001">
    <property type="protein sequence ID" value="MBX7489984.1"/>
    <property type="molecule type" value="Genomic_DNA"/>
</dbReference>
<comment type="caution">
    <text evidence="1">The sequence shown here is derived from an EMBL/GenBank/DDBJ whole genome shotgun (WGS) entry which is preliminary data.</text>
</comment>
<evidence type="ECO:0000313" key="1">
    <source>
        <dbReference type="EMBL" id="MBX7489984.1"/>
    </source>
</evidence>
<reference evidence="1 2" key="1">
    <citation type="submission" date="2021-08" db="EMBL/GenBank/DDBJ databases">
        <title>Helicobacter spp. isolated from feces of Anatolian Ground Squirrel (Spermophilus xanthoprymnus) in Turkey.</title>
        <authorList>
            <person name="Aydin F."/>
            <person name="Abay S."/>
            <person name="Kayman T."/>
            <person name="Karakaya E."/>
            <person name="Saticioglu I.B."/>
        </authorList>
    </citation>
    <scope>NUCLEOTIDE SEQUENCE [LARGE SCALE GENOMIC DNA]</scope>
    <source>
        <strain evidence="1 2">Faydin-H70</strain>
    </source>
</reference>
<keyword evidence="2" id="KW-1185">Reference proteome</keyword>
<name>A0ABS7JKS2_9HELI</name>
<protein>
    <submittedName>
        <fullName evidence="1">Uncharacterized protein</fullName>
    </submittedName>
</protein>
<organism evidence="1 2">
    <name type="scientific">Helicobacter turcicus</name>
    <dbReference type="NCBI Taxonomy" id="2867412"/>
    <lineage>
        <taxon>Bacteria</taxon>
        <taxon>Pseudomonadati</taxon>
        <taxon>Campylobacterota</taxon>
        <taxon>Epsilonproteobacteria</taxon>
        <taxon>Campylobacterales</taxon>
        <taxon>Helicobacteraceae</taxon>
        <taxon>Helicobacter</taxon>
    </lineage>
</organism>
<dbReference type="RefSeq" id="WP_221531247.1">
    <property type="nucleotide sequence ID" value="NZ_JAIGYP010000001.1"/>
</dbReference>